<evidence type="ECO:0000313" key="3">
    <source>
        <dbReference type="Proteomes" id="UP000664698"/>
    </source>
</evidence>
<proteinExistence type="predicted"/>
<evidence type="ECO:0000313" key="2">
    <source>
        <dbReference type="EMBL" id="MBN7803723.1"/>
    </source>
</evidence>
<sequence length="94" mass="10139">FNGFRLRKAYLCPLLLGMMPCLTLAADEESIWVVAEGSSSDNAPQGYAAQQATVATKTRSPLVDVPQFVSVVNRQQMDVQSADTVSQALRYSAG</sequence>
<evidence type="ECO:0000256" key="1">
    <source>
        <dbReference type="SAM" id="SignalP"/>
    </source>
</evidence>
<dbReference type="EMBL" id="JAFKCW010000079">
    <property type="protein sequence ID" value="MBN7803723.1"/>
    <property type="molecule type" value="Genomic_DNA"/>
</dbReference>
<protein>
    <recommendedName>
        <fullName evidence="4">TonB-dependent siderophore receptor</fullName>
    </recommendedName>
</protein>
<accession>A0ABS3BX92</accession>
<dbReference type="SUPFAM" id="SSF56935">
    <property type="entry name" value="Porins"/>
    <property type="match status" value="1"/>
</dbReference>
<feature type="non-terminal residue" evidence="2">
    <location>
        <position position="1"/>
    </location>
</feature>
<dbReference type="Proteomes" id="UP000664698">
    <property type="component" value="Unassembled WGS sequence"/>
</dbReference>
<feature type="chain" id="PRO_5047250895" description="TonB-dependent siderophore receptor" evidence="1">
    <location>
        <begin position="26"/>
        <end position="94"/>
    </location>
</feature>
<keyword evidence="3" id="KW-1185">Reference proteome</keyword>
<organism evidence="2 3">
    <name type="scientific">Algoriphagus aestuariicola</name>
    <dbReference type="NCBI Taxonomy" id="1852016"/>
    <lineage>
        <taxon>Bacteria</taxon>
        <taxon>Pseudomonadati</taxon>
        <taxon>Bacteroidota</taxon>
        <taxon>Cytophagia</taxon>
        <taxon>Cytophagales</taxon>
        <taxon>Cyclobacteriaceae</taxon>
        <taxon>Algoriphagus</taxon>
    </lineage>
</organism>
<comment type="caution">
    <text evidence="2">The sequence shown here is derived from an EMBL/GenBank/DDBJ whole genome shotgun (WGS) entry which is preliminary data.</text>
</comment>
<feature type="signal peptide" evidence="1">
    <location>
        <begin position="1"/>
        <end position="25"/>
    </location>
</feature>
<feature type="non-terminal residue" evidence="2">
    <location>
        <position position="94"/>
    </location>
</feature>
<evidence type="ECO:0008006" key="4">
    <source>
        <dbReference type="Google" id="ProtNLM"/>
    </source>
</evidence>
<dbReference type="Gene3D" id="2.170.130.10">
    <property type="entry name" value="TonB-dependent receptor, plug domain"/>
    <property type="match status" value="1"/>
</dbReference>
<dbReference type="InterPro" id="IPR037066">
    <property type="entry name" value="Plug_dom_sf"/>
</dbReference>
<dbReference type="RefSeq" id="WP_206571706.1">
    <property type="nucleotide sequence ID" value="NZ_JAFKCW010000079.1"/>
</dbReference>
<keyword evidence="1" id="KW-0732">Signal</keyword>
<reference evidence="2 3" key="1">
    <citation type="submission" date="2021-03" db="EMBL/GenBank/DDBJ databases">
        <title>novel species isolated from a fishpond in China.</title>
        <authorList>
            <person name="Lu H."/>
            <person name="Cai Z."/>
        </authorList>
    </citation>
    <scope>NUCLEOTIDE SEQUENCE [LARGE SCALE GENOMIC DNA]</scope>
    <source>
        <strain evidence="2 3">JCM 31546</strain>
    </source>
</reference>
<gene>
    <name evidence="2" type="ORF">J0A67_22905</name>
</gene>
<name>A0ABS3BX92_9BACT</name>